<evidence type="ECO:0000313" key="2">
    <source>
        <dbReference type="Proteomes" id="UP000465304"/>
    </source>
</evidence>
<organism evidence="1 2">
    <name type="scientific">Mycolicibacterium hippocampi</name>
    <dbReference type="NCBI Taxonomy" id="659824"/>
    <lineage>
        <taxon>Bacteria</taxon>
        <taxon>Bacillati</taxon>
        <taxon>Actinomycetota</taxon>
        <taxon>Actinomycetes</taxon>
        <taxon>Mycobacteriales</taxon>
        <taxon>Mycobacteriaceae</taxon>
        <taxon>Mycolicibacterium</taxon>
    </lineage>
</organism>
<dbReference type="InterPro" id="IPR036291">
    <property type="entry name" value="NAD(P)-bd_dom_sf"/>
</dbReference>
<dbReference type="EMBL" id="BLLB01000002">
    <property type="protein sequence ID" value="GFH02099.1"/>
    <property type="molecule type" value="Genomic_DNA"/>
</dbReference>
<dbReference type="Proteomes" id="UP000465304">
    <property type="component" value="Unassembled WGS sequence"/>
</dbReference>
<keyword evidence="2" id="KW-1185">Reference proteome</keyword>
<sequence>MIRAPAREGRLPGVARDDIARAASNILNTPAAYADSVYELTGPEAIGLDAVASLLSQARAERITYHRESLAEAYEYRRRWRAPQWQYDAWVSTYTEIADGQMSSVSGDIERITGVPPLSLAQLLAGPLSNL</sequence>
<dbReference type="Gene3D" id="3.90.25.10">
    <property type="entry name" value="UDP-galactose 4-epimerase, domain 1"/>
    <property type="match status" value="1"/>
</dbReference>
<dbReference type="PANTHER" id="PTHR43162">
    <property type="match status" value="1"/>
</dbReference>
<comment type="caution">
    <text evidence="1">The sequence shown here is derived from an EMBL/GenBank/DDBJ whole genome shotgun (WGS) entry which is preliminary data.</text>
</comment>
<protein>
    <submittedName>
        <fullName evidence="1">Uncharacterized protein</fullName>
    </submittedName>
</protein>
<accession>A0A7I9ZMN5</accession>
<dbReference type="AlphaFoldDB" id="A0A7I9ZMN5"/>
<dbReference type="InterPro" id="IPR051604">
    <property type="entry name" value="Ergot_Alk_Oxidoreductase"/>
</dbReference>
<dbReference type="PANTHER" id="PTHR43162:SF1">
    <property type="entry name" value="PRESTALK A DIFFERENTIATION PROTEIN A"/>
    <property type="match status" value="1"/>
</dbReference>
<reference evidence="1 2" key="1">
    <citation type="journal article" date="2019" name="Emerg. Microbes Infect.">
        <title>Comprehensive subspecies identification of 175 nontuberculous mycobacteria species based on 7547 genomic profiles.</title>
        <authorList>
            <person name="Matsumoto Y."/>
            <person name="Kinjo T."/>
            <person name="Motooka D."/>
            <person name="Nabeya D."/>
            <person name="Jung N."/>
            <person name="Uechi K."/>
            <person name="Horii T."/>
            <person name="Iida T."/>
            <person name="Fujita J."/>
            <person name="Nakamura S."/>
        </authorList>
    </citation>
    <scope>NUCLEOTIDE SEQUENCE [LARGE SCALE GENOMIC DNA]</scope>
    <source>
        <strain evidence="1 2">JCM 30996</strain>
    </source>
</reference>
<dbReference type="SUPFAM" id="SSF51735">
    <property type="entry name" value="NAD(P)-binding Rossmann-fold domains"/>
    <property type="match status" value="1"/>
</dbReference>
<evidence type="ECO:0000313" key="1">
    <source>
        <dbReference type="EMBL" id="GFH02099.1"/>
    </source>
</evidence>
<proteinExistence type="predicted"/>
<gene>
    <name evidence="1" type="ORF">MHIP_25820</name>
</gene>
<name>A0A7I9ZMN5_9MYCO</name>
<dbReference type="Gene3D" id="3.40.50.720">
    <property type="entry name" value="NAD(P)-binding Rossmann-like Domain"/>
    <property type="match status" value="1"/>
</dbReference>